<dbReference type="Proteomes" id="UP000499080">
    <property type="component" value="Unassembled WGS sequence"/>
</dbReference>
<evidence type="ECO:0000313" key="3">
    <source>
        <dbReference type="Proteomes" id="UP000499080"/>
    </source>
</evidence>
<protein>
    <recommendedName>
        <fullName evidence="1">Reverse transcriptase Ty1/copia-type domain-containing protein</fullName>
    </recommendedName>
</protein>
<reference evidence="2 3" key="1">
    <citation type="journal article" date="2019" name="Sci. Rep.">
        <title>Orb-weaving spider Araneus ventricosus genome elucidates the spidroin gene catalogue.</title>
        <authorList>
            <person name="Kono N."/>
            <person name="Nakamura H."/>
            <person name="Ohtoshi R."/>
            <person name="Moran D.A.P."/>
            <person name="Shinohara A."/>
            <person name="Yoshida Y."/>
            <person name="Fujiwara M."/>
            <person name="Mori M."/>
            <person name="Tomita M."/>
            <person name="Arakawa K."/>
        </authorList>
    </citation>
    <scope>NUCLEOTIDE SEQUENCE [LARGE SCALE GENOMIC DNA]</scope>
</reference>
<comment type="caution">
    <text evidence="2">The sequence shown here is derived from an EMBL/GenBank/DDBJ whole genome shotgun (WGS) entry which is preliminary data.</text>
</comment>
<name>A0A4Y2FGK4_ARAVE</name>
<dbReference type="SUPFAM" id="SSF56672">
    <property type="entry name" value="DNA/RNA polymerases"/>
    <property type="match status" value="1"/>
</dbReference>
<evidence type="ECO:0000313" key="2">
    <source>
        <dbReference type="EMBL" id="GBM40680.1"/>
    </source>
</evidence>
<dbReference type="Pfam" id="PF07727">
    <property type="entry name" value="RVT_2"/>
    <property type="match status" value="1"/>
</dbReference>
<accession>A0A4Y2FGK4</accession>
<keyword evidence="3" id="KW-1185">Reference proteome</keyword>
<evidence type="ECO:0000259" key="1">
    <source>
        <dbReference type="Pfam" id="PF07727"/>
    </source>
</evidence>
<sequence>MFKWLNVQIDINKAYLYANLDEVICMSQPEGFVVEVDKVCRLKRAIYGLHQSCRQWFLEMDNMLNELDFLKLEWCTCVYMYKNKLILLLYVDDIVLFAKNRKDLE</sequence>
<dbReference type="GO" id="GO:0071897">
    <property type="term" value="P:DNA biosynthetic process"/>
    <property type="evidence" value="ECO:0007669"/>
    <property type="project" value="UniProtKB-ARBA"/>
</dbReference>
<dbReference type="InterPro" id="IPR043502">
    <property type="entry name" value="DNA/RNA_pol_sf"/>
</dbReference>
<gene>
    <name evidence="2" type="ORF">AVEN_159655_1</name>
</gene>
<organism evidence="2 3">
    <name type="scientific">Araneus ventricosus</name>
    <name type="common">Orbweaver spider</name>
    <name type="synonym">Epeira ventricosa</name>
    <dbReference type="NCBI Taxonomy" id="182803"/>
    <lineage>
        <taxon>Eukaryota</taxon>
        <taxon>Metazoa</taxon>
        <taxon>Ecdysozoa</taxon>
        <taxon>Arthropoda</taxon>
        <taxon>Chelicerata</taxon>
        <taxon>Arachnida</taxon>
        <taxon>Araneae</taxon>
        <taxon>Araneomorphae</taxon>
        <taxon>Entelegynae</taxon>
        <taxon>Araneoidea</taxon>
        <taxon>Araneidae</taxon>
        <taxon>Araneus</taxon>
    </lineage>
</organism>
<dbReference type="AlphaFoldDB" id="A0A4Y2FGK4"/>
<feature type="domain" description="Reverse transcriptase Ty1/copia-type" evidence="1">
    <location>
        <begin position="4"/>
        <end position="104"/>
    </location>
</feature>
<dbReference type="EMBL" id="BGPR01000939">
    <property type="protein sequence ID" value="GBM40680.1"/>
    <property type="molecule type" value="Genomic_DNA"/>
</dbReference>
<dbReference type="OrthoDB" id="413361at2759"/>
<dbReference type="InterPro" id="IPR013103">
    <property type="entry name" value="RVT_2"/>
</dbReference>
<proteinExistence type="predicted"/>